<keyword evidence="4 6" id="KW-0472">Membrane</keyword>
<evidence type="ECO:0000313" key="8">
    <source>
        <dbReference type="WBParaSite" id="Pan_g19537.t1"/>
    </source>
</evidence>
<organism evidence="7 8">
    <name type="scientific">Panagrellus redivivus</name>
    <name type="common">Microworm</name>
    <dbReference type="NCBI Taxonomy" id="6233"/>
    <lineage>
        <taxon>Eukaryota</taxon>
        <taxon>Metazoa</taxon>
        <taxon>Ecdysozoa</taxon>
        <taxon>Nematoda</taxon>
        <taxon>Chromadorea</taxon>
        <taxon>Rhabditida</taxon>
        <taxon>Tylenchina</taxon>
        <taxon>Panagrolaimomorpha</taxon>
        <taxon>Panagrolaimoidea</taxon>
        <taxon>Panagrolaimidae</taxon>
        <taxon>Panagrellus</taxon>
    </lineage>
</organism>
<keyword evidence="2 6" id="KW-0812">Transmembrane</keyword>
<feature type="transmembrane region" description="Helical" evidence="6">
    <location>
        <begin position="135"/>
        <end position="151"/>
    </location>
</feature>
<reference evidence="8" key="2">
    <citation type="submission" date="2020-10" db="UniProtKB">
        <authorList>
            <consortium name="WormBaseParasite"/>
        </authorList>
    </citation>
    <scope>IDENTIFICATION</scope>
</reference>
<feature type="compositionally biased region" description="Acidic residues" evidence="5">
    <location>
        <begin position="25"/>
        <end position="40"/>
    </location>
</feature>
<dbReference type="Gene3D" id="3.40.50.12190">
    <property type="match status" value="1"/>
</dbReference>
<feature type="compositionally biased region" description="Polar residues" evidence="5">
    <location>
        <begin position="66"/>
        <end position="75"/>
    </location>
</feature>
<name>A0A7E4VDH5_PANRE</name>
<evidence type="ECO:0000256" key="1">
    <source>
        <dbReference type="ARBA" id="ARBA00004370"/>
    </source>
</evidence>
<sequence>MSKRSPKPARDKPDVAEPSYPSLNFEEDTLPEDEYEEEVEYSTPVTRRRSISPRKAGYGSPRPMTRSRSSHSPKNVSFLPPPMAPMGDEEDLDSSYDGSVVDLKDEIMEYLGAVYAMICGFCSPLLKFFPSRRHNIFAVFFMLFIVFYFSSPPTVNPQPTFADDVKTKITAQDDLLGRALLLIGKRLADPTIAVSDGPLAFTVASGNQSQLNSAITAVQTILTTHFHDSITTERIQTFSAATTRDEVRSLINSLLFNANGKVLIVLGHIDRLRSTAPLALQTPTDKDNAPYKNPVYVTAIVDEEAFSAPLTRKECTANAERLLDTAWTSEGGLSEDQASPVISRLTTFNICLAPGTF</sequence>
<dbReference type="GO" id="GO:0016020">
    <property type="term" value="C:membrane"/>
    <property type="evidence" value="ECO:0007669"/>
    <property type="project" value="UniProtKB-SubCell"/>
</dbReference>
<feature type="region of interest" description="Disordered" evidence="5">
    <location>
        <begin position="1"/>
        <end position="92"/>
    </location>
</feature>
<evidence type="ECO:0000256" key="4">
    <source>
        <dbReference type="ARBA" id="ARBA00023136"/>
    </source>
</evidence>
<keyword evidence="7" id="KW-1185">Reference proteome</keyword>
<proteinExistence type="predicted"/>
<comment type="subcellular location">
    <subcellularLocation>
        <location evidence="1">Membrane</location>
    </subcellularLocation>
</comment>
<dbReference type="Proteomes" id="UP000492821">
    <property type="component" value="Unassembled WGS sequence"/>
</dbReference>
<keyword evidence="3 6" id="KW-1133">Transmembrane helix</keyword>
<reference evidence="7" key="1">
    <citation type="journal article" date="2013" name="Genetics">
        <title>The draft genome and transcriptome of Panagrellus redivivus are shaped by the harsh demands of a free-living lifestyle.</title>
        <authorList>
            <person name="Srinivasan J."/>
            <person name="Dillman A.R."/>
            <person name="Macchietto M.G."/>
            <person name="Heikkinen L."/>
            <person name="Lakso M."/>
            <person name="Fracchia K.M."/>
            <person name="Antoshechkin I."/>
            <person name="Mortazavi A."/>
            <person name="Wong G."/>
            <person name="Sternberg P.W."/>
        </authorList>
    </citation>
    <scope>NUCLEOTIDE SEQUENCE [LARGE SCALE GENOMIC DNA]</scope>
    <source>
        <strain evidence="7">MT8872</strain>
    </source>
</reference>
<evidence type="ECO:0000313" key="7">
    <source>
        <dbReference type="Proteomes" id="UP000492821"/>
    </source>
</evidence>
<evidence type="ECO:0000256" key="6">
    <source>
        <dbReference type="SAM" id="Phobius"/>
    </source>
</evidence>
<dbReference type="WBParaSite" id="Pan_g19537.t1">
    <property type="protein sequence ID" value="Pan_g19537.t1"/>
    <property type="gene ID" value="Pan_g19537"/>
</dbReference>
<protein>
    <submittedName>
        <fullName evidence="8">OmpA-like domain-containing protein</fullName>
    </submittedName>
</protein>
<accession>A0A7E4VDH5</accession>
<dbReference type="AlphaFoldDB" id="A0A7E4VDH5"/>
<evidence type="ECO:0000256" key="5">
    <source>
        <dbReference type="SAM" id="MobiDB-lite"/>
    </source>
</evidence>
<evidence type="ECO:0000256" key="3">
    <source>
        <dbReference type="ARBA" id="ARBA00022989"/>
    </source>
</evidence>
<dbReference type="InterPro" id="IPR038599">
    <property type="entry name" value="LAP1C-like_C_sf"/>
</dbReference>
<evidence type="ECO:0000256" key="2">
    <source>
        <dbReference type="ARBA" id="ARBA00022692"/>
    </source>
</evidence>